<protein>
    <submittedName>
        <fullName evidence="1">Uncharacterized protein</fullName>
    </submittedName>
</protein>
<dbReference type="InterPro" id="IPR011989">
    <property type="entry name" value="ARM-like"/>
</dbReference>
<feature type="non-terminal residue" evidence="1">
    <location>
        <position position="387"/>
    </location>
</feature>
<dbReference type="Proteomes" id="UP000324832">
    <property type="component" value="Unassembled WGS sequence"/>
</dbReference>
<dbReference type="GO" id="GO:0006897">
    <property type="term" value="P:endocytosis"/>
    <property type="evidence" value="ECO:0007669"/>
    <property type="project" value="TreeGrafter"/>
</dbReference>
<evidence type="ECO:0000313" key="2">
    <source>
        <dbReference type="Proteomes" id="UP000324832"/>
    </source>
</evidence>
<dbReference type="Gene3D" id="1.25.10.10">
    <property type="entry name" value="Leucine-rich Repeat Variant"/>
    <property type="match status" value="1"/>
</dbReference>
<proteinExistence type="predicted"/>
<dbReference type="SUPFAM" id="SSF48371">
    <property type="entry name" value="ARM repeat"/>
    <property type="match status" value="1"/>
</dbReference>
<dbReference type="GO" id="GO:0030139">
    <property type="term" value="C:endocytic vesicle"/>
    <property type="evidence" value="ECO:0007669"/>
    <property type="project" value="TreeGrafter"/>
</dbReference>
<sequence length="387" mass="42194">MEVSQSLTLNEAALQQLPDDKKPHFIFEWLRFLDKTDIKNCQQKLVAQLVNLLRENLGPPARRVLARCLATLFSVGDTFLLFDTVNKCNDIIKVKDDSPSYLPTRLAAICCLGSMYEKLGRMMGRSYEETVTNLVRGVRAAAAHVLRSMLPLQKLTATDVDAIAAACLRAAHPSDYQLRCAIAELLGALFAATQAGDATSITTKNKLGMPPALNLLMGAFLRGGTSFLKGEIIKSGSGVNREVRVCVTHAYVNFVQNMGGVWLERNMTTFLNHVLDLVANPKAASSHVDAVYSRKCINYILRNTLGKMLGEKAQASACREIIQIHLLVCALTEAGELSLQLGTSVHNLVADNTLKMIDTIFTVTLEGRAGALSALHSLLVHCPALEC</sequence>
<keyword evidence="2" id="KW-1185">Reference proteome</keyword>
<dbReference type="AlphaFoldDB" id="A0A5E4QA39"/>
<dbReference type="GO" id="GO:0005829">
    <property type="term" value="C:cytosol"/>
    <property type="evidence" value="ECO:0007669"/>
    <property type="project" value="GOC"/>
</dbReference>
<gene>
    <name evidence="1" type="ORF">LSINAPIS_LOCUS6906</name>
</gene>
<dbReference type="GO" id="GO:0042147">
    <property type="term" value="P:retrograde transport, endosome to Golgi"/>
    <property type="evidence" value="ECO:0007669"/>
    <property type="project" value="TreeGrafter"/>
</dbReference>
<organism evidence="1 2">
    <name type="scientific">Leptidea sinapis</name>
    <dbReference type="NCBI Taxonomy" id="189913"/>
    <lineage>
        <taxon>Eukaryota</taxon>
        <taxon>Metazoa</taxon>
        <taxon>Ecdysozoa</taxon>
        <taxon>Arthropoda</taxon>
        <taxon>Hexapoda</taxon>
        <taxon>Insecta</taxon>
        <taxon>Pterygota</taxon>
        <taxon>Neoptera</taxon>
        <taxon>Endopterygota</taxon>
        <taxon>Lepidoptera</taxon>
        <taxon>Glossata</taxon>
        <taxon>Ditrysia</taxon>
        <taxon>Papilionoidea</taxon>
        <taxon>Pieridae</taxon>
        <taxon>Dismorphiinae</taxon>
        <taxon>Leptidea</taxon>
    </lineage>
</organism>
<accession>A0A5E4QA39</accession>
<dbReference type="InterPro" id="IPR040108">
    <property type="entry name" value="Laa1/Sip1/HEATR5"/>
</dbReference>
<dbReference type="PANTHER" id="PTHR21663:SF0">
    <property type="entry name" value="HEAT REPEAT-CONTAINING PROTEIN 5B"/>
    <property type="match status" value="1"/>
</dbReference>
<dbReference type="GO" id="GO:0016020">
    <property type="term" value="C:membrane"/>
    <property type="evidence" value="ECO:0007669"/>
    <property type="project" value="TreeGrafter"/>
</dbReference>
<reference evidence="1 2" key="1">
    <citation type="submission" date="2017-07" db="EMBL/GenBank/DDBJ databases">
        <authorList>
            <person name="Talla V."/>
            <person name="Backstrom N."/>
        </authorList>
    </citation>
    <scope>NUCLEOTIDE SEQUENCE [LARGE SCALE GENOMIC DNA]</scope>
</reference>
<dbReference type="GO" id="GO:0005794">
    <property type="term" value="C:Golgi apparatus"/>
    <property type="evidence" value="ECO:0007669"/>
    <property type="project" value="TreeGrafter"/>
</dbReference>
<dbReference type="PANTHER" id="PTHR21663">
    <property type="entry name" value="HYPOTHETICAL HEAT DOMAIN-CONTAINING"/>
    <property type="match status" value="1"/>
</dbReference>
<dbReference type="EMBL" id="FZQP02002225">
    <property type="protein sequence ID" value="VVC95115.1"/>
    <property type="molecule type" value="Genomic_DNA"/>
</dbReference>
<dbReference type="InterPro" id="IPR016024">
    <property type="entry name" value="ARM-type_fold"/>
</dbReference>
<dbReference type="GO" id="GO:0008104">
    <property type="term" value="P:intracellular protein localization"/>
    <property type="evidence" value="ECO:0007669"/>
    <property type="project" value="TreeGrafter"/>
</dbReference>
<evidence type="ECO:0000313" key="1">
    <source>
        <dbReference type="EMBL" id="VVC95115.1"/>
    </source>
</evidence>
<name>A0A5E4QA39_9NEOP</name>